<dbReference type="Proteomes" id="UP001556692">
    <property type="component" value="Unassembled WGS sequence"/>
</dbReference>
<proteinExistence type="predicted"/>
<gene>
    <name evidence="1" type="ORF">ABGN05_04280</name>
</gene>
<name>A0ABV3SDW4_9HYPH</name>
<keyword evidence="2" id="KW-1185">Reference proteome</keyword>
<comment type="caution">
    <text evidence="1">The sequence shown here is derived from an EMBL/GenBank/DDBJ whole genome shotgun (WGS) entry which is preliminary data.</text>
</comment>
<reference evidence="1 2" key="1">
    <citation type="submission" date="2024-05" db="EMBL/GenBank/DDBJ databases">
        <authorList>
            <person name="Jiang F."/>
        </authorList>
    </citation>
    <scope>NUCLEOTIDE SEQUENCE [LARGE SCALE GENOMIC DNA]</scope>
    <source>
        <strain evidence="1 2">LZ166</strain>
    </source>
</reference>
<sequence length="113" mass="12769">MGSSRKDYGEFPPRVQEAFGFELFLAQTGQHPPSAKAMKGLGAGVLELAGEFDGNAYRSVYAVRFDTAVYVLHCFEKKSRRGIKTPVHEIDLIKRRIREAEADHAKNKSERER</sequence>
<evidence type="ECO:0000313" key="1">
    <source>
        <dbReference type="EMBL" id="MEX0404876.1"/>
    </source>
</evidence>
<dbReference type="Pfam" id="PF05973">
    <property type="entry name" value="Gp49"/>
    <property type="match status" value="1"/>
</dbReference>
<organism evidence="1 2">
    <name type="scientific">Aquibium pacificus</name>
    <dbReference type="NCBI Taxonomy" id="3153579"/>
    <lineage>
        <taxon>Bacteria</taxon>
        <taxon>Pseudomonadati</taxon>
        <taxon>Pseudomonadota</taxon>
        <taxon>Alphaproteobacteria</taxon>
        <taxon>Hyphomicrobiales</taxon>
        <taxon>Phyllobacteriaceae</taxon>
        <taxon>Aquibium</taxon>
    </lineage>
</organism>
<dbReference type="RefSeq" id="WP_367953148.1">
    <property type="nucleotide sequence ID" value="NZ_JBDPGJ010000001.1"/>
</dbReference>
<accession>A0ABV3SDW4</accession>
<dbReference type="EMBL" id="JBDPGJ010000001">
    <property type="protein sequence ID" value="MEX0404876.1"/>
    <property type="molecule type" value="Genomic_DNA"/>
</dbReference>
<evidence type="ECO:0000313" key="2">
    <source>
        <dbReference type="Proteomes" id="UP001556692"/>
    </source>
</evidence>
<protein>
    <submittedName>
        <fullName evidence="1">Type II toxin-antitoxin system RelE/ParE family toxin</fullName>
    </submittedName>
</protein>
<dbReference type="InterPro" id="IPR009241">
    <property type="entry name" value="HigB-like"/>
</dbReference>